<sequence length="245" mass="26004">MDEFKESRRTFLRGTVIGGTAAAGGALPLAVLAQQAANTAAQPAAAAAPAAEIPAGYVFLTPDEQAFVEALVEHMSPADGDFPGGMDLGLHTFIDRALAQDWGKGDRLYANGPWKQGTPNQGYQLPLTPAQLARTGIRTTGAACTEKYGKGFDQLTEAQREEVLKSLQSGSLELKDGPPPKEFFALLMQMVVEGTFSDPIYGGNKDKAAWKAIGFPGVVATHALDIVNYRNKPYPTKPLSIADLA</sequence>
<dbReference type="Pfam" id="PF13618">
    <property type="entry name" value="Gluconate_2-dh3"/>
    <property type="match status" value="1"/>
</dbReference>
<comment type="caution">
    <text evidence="1">The sequence shown here is derived from an EMBL/GenBank/DDBJ whole genome shotgun (WGS) entry which is preliminary data.</text>
</comment>
<protein>
    <recommendedName>
        <fullName evidence="3">Gluconate 2-dehydrogenase</fullName>
    </recommendedName>
</protein>
<dbReference type="PROSITE" id="PS51318">
    <property type="entry name" value="TAT"/>
    <property type="match status" value="1"/>
</dbReference>
<dbReference type="Proteomes" id="UP000214603">
    <property type="component" value="Unassembled WGS sequence"/>
</dbReference>
<dbReference type="InterPro" id="IPR027056">
    <property type="entry name" value="Gluconate_2DH_su3"/>
</dbReference>
<keyword evidence="2" id="KW-1185">Reference proteome</keyword>
<proteinExistence type="predicted"/>
<dbReference type="RefSeq" id="WP_088605603.1">
    <property type="nucleotide sequence ID" value="NZ_NJIH01000014.1"/>
</dbReference>
<dbReference type="AlphaFoldDB" id="A0A225M0E7"/>
<dbReference type="EMBL" id="NJIH01000014">
    <property type="protein sequence ID" value="OWT54855.1"/>
    <property type="molecule type" value="Genomic_DNA"/>
</dbReference>
<reference evidence="2" key="1">
    <citation type="submission" date="2017-06" db="EMBL/GenBank/DDBJ databases">
        <title>Herbaspirillum phytohormonus sp. nov., isolated from the root nodule of Robinia pseudoacacia in lead-zinc mine.</title>
        <authorList>
            <person name="Fan M."/>
            <person name="Lin Y."/>
        </authorList>
    </citation>
    <scope>NUCLEOTIDE SEQUENCE [LARGE SCALE GENOMIC DNA]</scope>
    <source>
        <strain evidence="2">SC-089</strain>
    </source>
</reference>
<dbReference type="InterPro" id="IPR006311">
    <property type="entry name" value="TAT_signal"/>
</dbReference>
<gene>
    <name evidence="1" type="ORF">CEY11_21740</name>
</gene>
<organism evidence="1 2">
    <name type="scientific">Candidimonas nitroreducens</name>
    <dbReference type="NCBI Taxonomy" id="683354"/>
    <lineage>
        <taxon>Bacteria</taxon>
        <taxon>Pseudomonadati</taxon>
        <taxon>Pseudomonadota</taxon>
        <taxon>Betaproteobacteria</taxon>
        <taxon>Burkholderiales</taxon>
        <taxon>Alcaligenaceae</taxon>
        <taxon>Candidimonas</taxon>
    </lineage>
</organism>
<evidence type="ECO:0000313" key="2">
    <source>
        <dbReference type="Proteomes" id="UP000214603"/>
    </source>
</evidence>
<evidence type="ECO:0008006" key="3">
    <source>
        <dbReference type="Google" id="ProtNLM"/>
    </source>
</evidence>
<dbReference type="OrthoDB" id="8400810at2"/>
<name>A0A225M0E7_9BURK</name>
<accession>A0A225M0E7</accession>
<evidence type="ECO:0000313" key="1">
    <source>
        <dbReference type="EMBL" id="OWT54855.1"/>
    </source>
</evidence>